<evidence type="ECO:0000313" key="4">
    <source>
        <dbReference type="Proteomes" id="UP000317982"/>
    </source>
</evidence>
<dbReference type="InterPro" id="IPR000073">
    <property type="entry name" value="AB_hydrolase_1"/>
</dbReference>
<dbReference type="Pfam" id="PF12697">
    <property type="entry name" value="Abhydrolase_6"/>
    <property type="match status" value="1"/>
</dbReference>
<keyword evidence="4" id="KW-1185">Reference proteome</keyword>
<accession>A0A545AMI9</accession>
<dbReference type="RefSeq" id="WP_142707211.1">
    <property type="nucleotide sequence ID" value="NZ_VIRS01000018.1"/>
</dbReference>
<dbReference type="SUPFAM" id="SSF53474">
    <property type="entry name" value="alpha/beta-Hydrolases"/>
    <property type="match status" value="1"/>
</dbReference>
<dbReference type="OrthoDB" id="3519228at2"/>
<dbReference type="GO" id="GO:0016787">
    <property type="term" value="F:hydrolase activity"/>
    <property type="evidence" value="ECO:0007669"/>
    <property type="project" value="UniProtKB-KW"/>
</dbReference>
<feature type="compositionally biased region" description="Low complexity" evidence="1">
    <location>
        <begin position="175"/>
        <end position="194"/>
    </location>
</feature>
<organism evidence="3 4">
    <name type="scientific">Cryptosporangium phraense</name>
    <dbReference type="NCBI Taxonomy" id="2593070"/>
    <lineage>
        <taxon>Bacteria</taxon>
        <taxon>Bacillati</taxon>
        <taxon>Actinomycetota</taxon>
        <taxon>Actinomycetes</taxon>
        <taxon>Cryptosporangiales</taxon>
        <taxon>Cryptosporangiaceae</taxon>
        <taxon>Cryptosporangium</taxon>
    </lineage>
</organism>
<comment type="caution">
    <text evidence="3">The sequence shown here is derived from an EMBL/GenBank/DDBJ whole genome shotgun (WGS) entry which is preliminary data.</text>
</comment>
<evidence type="ECO:0000259" key="2">
    <source>
        <dbReference type="Pfam" id="PF12697"/>
    </source>
</evidence>
<protein>
    <submittedName>
        <fullName evidence="3">Alpha/beta fold hydrolase</fullName>
    </submittedName>
</protein>
<dbReference type="InParanoid" id="A0A545AMI9"/>
<evidence type="ECO:0000256" key="1">
    <source>
        <dbReference type="SAM" id="MobiDB-lite"/>
    </source>
</evidence>
<dbReference type="AlphaFoldDB" id="A0A545AMI9"/>
<dbReference type="Gene3D" id="3.40.50.1820">
    <property type="entry name" value="alpha/beta hydrolase"/>
    <property type="match status" value="1"/>
</dbReference>
<keyword evidence="3" id="KW-0378">Hydrolase</keyword>
<evidence type="ECO:0000313" key="3">
    <source>
        <dbReference type="EMBL" id="TQS42522.1"/>
    </source>
</evidence>
<dbReference type="EMBL" id="VIRS01000018">
    <property type="protein sequence ID" value="TQS42522.1"/>
    <property type="molecule type" value="Genomic_DNA"/>
</dbReference>
<reference evidence="3 4" key="1">
    <citation type="submission" date="2019-07" db="EMBL/GenBank/DDBJ databases">
        <title>Cryptosporangium phraense sp. nov., isolated from plant litter.</title>
        <authorList>
            <person name="Suriyachadkun C."/>
        </authorList>
    </citation>
    <scope>NUCLEOTIDE SEQUENCE [LARGE SCALE GENOMIC DNA]</scope>
    <source>
        <strain evidence="3 4">A-T 5661</strain>
    </source>
</reference>
<dbReference type="Proteomes" id="UP000317982">
    <property type="component" value="Unassembled WGS sequence"/>
</dbReference>
<dbReference type="PANTHER" id="PTHR43798">
    <property type="entry name" value="MONOACYLGLYCEROL LIPASE"/>
    <property type="match status" value="1"/>
</dbReference>
<dbReference type="InterPro" id="IPR050266">
    <property type="entry name" value="AB_hydrolase_sf"/>
</dbReference>
<sequence length="252" mass="27054">MLLHVERTGDPAAPALVFLHGIATAGWMWWRQLPAFPDRYCLVVDLPGHGLSNGVPWVSLSDTAARVADVIRSTAGRAAVVGLSLGGYVALELPSDVVERAVVSGVTAEPWPHRWFLRAGVRLTTAQLRSARLVDAQARRLGLPEDARAAHAEAIRALRPGTYLRAAQEVSRYRPSAGRRPSAGAPPTAAPAPTLVLAGGRESPIIRRSVTQIPGATGRIVPGVGHAWNVEAPDRFNATIRDWLRSPPRSPR</sequence>
<name>A0A545AMI9_9ACTN</name>
<proteinExistence type="predicted"/>
<gene>
    <name evidence="3" type="ORF">FL583_24820</name>
</gene>
<dbReference type="InterPro" id="IPR029058">
    <property type="entry name" value="AB_hydrolase_fold"/>
</dbReference>
<feature type="region of interest" description="Disordered" evidence="1">
    <location>
        <begin position="170"/>
        <end position="194"/>
    </location>
</feature>
<feature type="domain" description="AB hydrolase-1" evidence="2">
    <location>
        <begin position="16"/>
        <end position="238"/>
    </location>
</feature>